<dbReference type="GeneID" id="55611222"/>
<evidence type="ECO:0000313" key="2">
    <source>
        <dbReference type="EMBL" id="AXQ63481.1"/>
    </source>
</evidence>
<dbReference type="PROSITE" id="PS51257">
    <property type="entry name" value="PROKAR_LIPOPROTEIN"/>
    <property type="match status" value="1"/>
</dbReference>
<gene>
    <name evidence="2" type="primary">250</name>
    <name evidence="2" type="ORF">SEA_COMRADE_250</name>
</gene>
<feature type="compositionally biased region" description="Gly residues" evidence="1">
    <location>
        <begin position="124"/>
        <end position="134"/>
    </location>
</feature>
<proteinExistence type="predicted"/>
<evidence type="ECO:0000256" key="1">
    <source>
        <dbReference type="SAM" id="MobiDB-lite"/>
    </source>
</evidence>
<protein>
    <recommendedName>
        <fullName evidence="4">Lipoprotein</fullName>
    </recommendedName>
</protein>
<keyword evidence="3" id="KW-1185">Reference proteome</keyword>
<organism evidence="2 3">
    <name type="scientific">Streptomyces phage Comrade</name>
    <dbReference type="NCBI Taxonomy" id="2301714"/>
    <lineage>
        <taxon>Viruses</taxon>
        <taxon>Duplodnaviria</taxon>
        <taxon>Heunggongvirae</taxon>
        <taxon>Uroviricota</taxon>
        <taxon>Caudoviricetes</taxon>
        <taxon>Stanwilliamsviridae</taxon>
        <taxon>Loccivirinae</taxon>
        <taxon>Gilsonvirus</taxon>
        <taxon>Gilsonvirus comrade</taxon>
    </lineage>
</organism>
<accession>A0A385DVQ0</accession>
<reference evidence="2 3" key="1">
    <citation type="submission" date="2018-07" db="EMBL/GenBank/DDBJ databases">
        <authorList>
            <person name="Khadka D."/>
            <person name="Jones J."/>
            <person name="Carrillo K."/>
            <person name="Beckwith M.D."/>
            <person name="Griffiths E.C."/>
            <person name="LeFan V.M."/>
            <person name="Nayek S."/>
            <person name="Layton S.R."/>
            <person name="Kim T."/>
            <person name="Hughes L."/>
            <person name="Garlena R.A."/>
            <person name="Russell D.A."/>
            <person name="Pope W.H."/>
            <person name="Jacobs-Sera D."/>
            <person name="Hatfull G.F."/>
        </authorList>
    </citation>
    <scope>NUCLEOTIDE SEQUENCE [LARGE SCALE GENOMIC DNA]</scope>
</reference>
<evidence type="ECO:0000313" key="3">
    <source>
        <dbReference type="Proteomes" id="UP000262230"/>
    </source>
</evidence>
<dbReference type="KEGG" id="vg:55611222"/>
<feature type="region of interest" description="Disordered" evidence="1">
    <location>
        <begin position="80"/>
        <end position="134"/>
    </location>
</feature>
<dbReference type="Proteomes" id="UP000262230">
    <property type="component" value="Segment"/>
</dbReference>
<sequence length="134" mass="13873">MNKGLSVAALAVVTTLALTACEGSASGGVTHYKTGKSGIVQKRTESNGTYKLTTRWNSKNTTFKVFSSVYFDCFEGMSYPACVKSPKPKATATPTKNGGVNKAPSGKAKTSAPKSDSNKKSGGFSSGGGFSKKK</sequence>
<evidence type="ECO:0008006" key="4">
    <source>
        <dbReference type="Google" id="ProtNLM"/>
    </source>
</evidence>
<name>A0A385DVQ0_9CAUD</name>
<dbReference type="EMBL" id="MH651172">
    <property type="protein sequence ID" value="AXQ63481.1"/>
    <property type="molecule type" value="Genomic_DNA"/>
</dbReference>
<dbReference type="RefSeq" id="YP_009841011.1">
    <property type="nucleotide sequence ID" value="NC_048728.1"/>
</dbReference>